<evidence type="ECO:0000256" key="2">
    <source>
        <dbReference type="SAM" id="Phobius"/>
    </source>
</evidence>
<keyword evidence="2" id="KW-1133">Transmembrane helix</keyword>
<evidence type="ECO:0000256" key="1">
    <source>
        <dbReference type="SAM" id="MobiDB-lite"/>
    </source>
</evidence>
<name>A0A291GK91_9MICO</name>
<dbReference type="PROSITE" id="PS51257">
    <property type="entry name" value="PROKAR_LIPOPROTEIN"/>
    <property type="match status" value="1"/>
</dbReference>
<evidence type="ECO:0000313" key="4">
    <source>
        <dbReference type="Proteomes" id="UP000218165"/>
    </source>
</evidence>
<proteinExistence type="predicted"/>
<accession>A0A291GK91</accession>
<dbReference type="Proteomes" id="UP000218165">
    <property type="component" value="Chromosome"/>
</dbReference>
<evidence type="ECO:0000313" key="3">
    <source>
        <dbReference type="EMBL" id="ATG50598.1"/>
    </source>
</evidence>
<sequence length="624" mass="64487">MVSGRGDSRLSRSRLLLLLIAGIAALLALAACGEVDSSTEIAADGSGVQTLTITISESDMEKINGGAATVESTIEEHNPGLTYQGMTKDGTDTVFTLTLEFTGAKDYAAKAQPVLAAGDLTKTAEATFTPPTPPFSSGYTLTRNFTARDLTRWAVKALVEEEKIADGSESDIDDLLDQGEATVTVDDADLDRSTYPGTDSAAVWTNAETVSFDGVEVVTAGAEDPAADSYLRTVTYELQRAIYLDAKDDFDAFFEAATPEGGELTPAGETGTTWEIVFPAGTAEQVAGWTDTALATTGSVFSVEVAPNAEDPFSIDTRVVDTIECTVACGERGHLEQGLEVPVGFSGSTADAPQDQAAAGTEVVALQGGTEPQIFTRTIGFRTASYDLVVDRDGGGSLTMEFSLPAADDAAVTAENIIAFLGEGTERSETDGVVTYTRTAEAADAGEFPGALQKLGFDGAEGPPQVSVADRGDGDFQVSLALGVNGTLYEKLGTDATWTIRGEGLRPTAVLQDEAGTAVLGEEVITVDGQHGVLLVFSAERTGLSAGVIAAILIVLALFGLVIAVGIVAFLNRGRIRALLGGTAHEPAAVDGPGQPAPATDQPSAAEAAAELPADTPAPETDRP</sequence>
<protein>
    <submittedName>
        <fullName evidence="3">Uncharacterized protein</fullName>
    </submittedName>
</protein>
<dbReference type="AlphaFoldDB" id="A0A291GK91"/>
<reference evidence="4" key="1">
    <citation type="submission" date="2017-09" db="EMBL/GenBank/DDBJ databases">
        <title>Brachybacterium sp. VM2412.</title>
        <authorList>
            <person name="Tak E.J."/>
            <person name="Bae J.-W."/>
        </authorList>
    </citation>
    <scope>NUCLEOTIDE SEQUENCE [LARGE SCALE GENOMIC DNA]</scope>
    <source>
        <strain evidence="4">VM2412</strain>
    </source>
</reference>
<dbReference type="KEGG" id="brz:CFK38_03000"/>
<feature type="region of interest" description="Disordered" evidence="1">
    <location>
        <begin position="585"/>
        <end position="624"/>
    </location>
</feature>
<feature type="compositionally biased region" description="Low complexity" evidence="1">
    <location>
        <begin position="597"/>
        <end position="624"/>
    </location>
</feature>
<keyword evidence="2" id="KW-0472">Membrane</keyword>
<feature type="transmembrane region" description="Helical" evidence="2">
    <location>
        <begin position="544"/>
        <end position="571"/>
    </location>
</feature>
<keyword evidence="4" id="KW-1185">Reference proteome</keyword>
<dbReference type="EMBL" id="CP023563">
    <property type="protein sequence ID" value="ATG50598.1"/>
    <property type="molecule type" value="Genomic_DNA"/>
</dbReference>
<gene>
    <name evidence="3" type="ORF">CFK38_03000</name>
</gene>
<keyword evidence="2" id="KW-0812">Transmembrane</keyword>
<organism evidence="3 4">
    <name type="scientific">Brachybacterium vulturis</name>
    <dbReference type="NCBI Taxonomy" id="2017484"/>
    <lineage>
        <taxon>Bacteria</taxon>
        <taxon>Bacillati</taxon>
        <taxon>Actinomycetota</taxon>
        <taxon>Actinomycetes</taxon>
        <taxon>Micrococcales</taxon>
        <taxon>Dermabacteraceae</taxon>
        <taxon>Brachybacterium</taxon>
    </lineage>
</organism>